<dbReference type="AlphaFoldDB" id="A0A5B8ULX5"/>
<dbReference type="RefSeq" id="WP_146788883.1">
    <property type="nucleotide sequence ID" value="NZ_BAABIO010000003.1"/>
</dbReference>
<accession>A0A5B8ULX5</accession>
<gene>
    <name evidence="3" type="ORF">FSB75_14320</name>
</gene>
<feature type="domain" description="DUF4114" evidence="2">
    <location>
        <begin position="162"/>
        <end position="246"/>
    </location>
</feature>
<evidence type="ECO:0000256" key="1">
    <source>
        <dbReference type="SAM" id="SignalP"/>
    </source>
</evidence>
<feature type="signal peptide" evidence="1">
    <location>
        <begin position="1"/>
        <end position="19"/>
    </location>
</feature>
<dbReference type="InterPro" id="IPR025193">
    <property type="entry name" value="DUF4114"/>
</dbReference>
<proteinExistence type="predicted"/>
<feature type="chain" id="PRO_5023010544" evidence="1">
    <location>
        <begin position="20"/>
        <end position="249"/>
    </location>
</feature>
<name>A0A5B8ULX5_9BACT</name>
<dbReference type="Pfam" id="PF13448">
    <property type="entry name" value="DUF4114"/>
    <property type="match status" value="1"/>
</dbReference>
<keyword evidence="1" id="KW-0732">Signal</keyword>
<dbReference type="OrthoDB" id="1204817at2"/>
<protein>
    <submittedName>
        <fullName evidence="3">DUF4114 domain-containing protein</fullName>
    </submittedName>
</protein>
<dbReference type="KEGG" id="fgg:FSB75_14320"/>
<evidence type="ECO:0000259" key="2">
    <source>
        <dbReference type="Pfam" id="PF13448"/>
    </source>
</evidence>
<organism evidence="3 4">
    <name type="scientific">Flavisolibacter ginsenosidimutans</name>
    <dbReference type="NCBI Taxonomy" id="661481"/>
    <lineage>
        <taxon>Bacteria</taxon>
        <taxon>Pseudomonadati</taxon>
        <taxon>Bacteroidota</taxon>
        <taxon>Chitinophagia</taxon>
        <taxon>Chitinophagales</taxon>
        <taxon>Chitinophagaceae</taxon>
        <taxon>Flavisolibacter</taxon>
    </lineage>
</organism>
<sequence>MKMKSTLFFAALAALVSCKKTEATSDGAQSKPVSFTDTFYENVCTWDASGRPDCLMAPDTISAALFNFMNLTLPEGKDLRNTNPSLLSSNATADIALTQASDVYITFLYQATSSNNAFGYYTFPTGQAPKTASDIKKITYVFPNVKSNSPLQPGDKVKIGHFDAGTSIGLVLLQSAWQPAAKKPDNNAIHFCSNDALNPEVDANLKKHAVLVNYAAESKLLIGFEDADRATVSCDHDFNDVVLYATVVH</sequence>
<dbReference type="PROSITE" id="PS51257">
    <property type="entry name" value="PROKAR_LIPOPROTEIN"/>
    <property type="match status" value="1"/>
</dbReference>
<dbReference type="Proteomes" id="UP000321204">
    <property type="component" value="Chromosome"/>
</dbReference>
<reference evidence="3 4" key="1">
    <citation type="journal article" date="2015" name="Int. J. Syst. Evol. Microbiol.">
        <title>Flavisolibacter ginsenosidimutans sp. nov., with ginsenoside-converting activity isolated from soil used for cultivating ginseng.</title>
        <authorList>
            <person name="Zhao Y."/>
            <person name="Liu Q."/>
            <person name="Kang M.S."/>
            <person name="Jin F."/>
            <person name="Yu H."/>
            <person name="Im W.T."/>
        </authorList>
    </citation>
    <scope>NUCLEOTIDE SEQUENCE [LARGE SCALE GENOMIC DNA]</scope>
    <source>
        <strain evidence="3 4">Gsoil 636</strain>
    </source>
</reference>
<evidence type="ECO:0000313" key="4">
    <source>
        <dbReference type="Proteomes" id="UP000321204"/>
    </source>
</evidence>
<dbReference type="EMBL" id="CP042433">
    <property type="protein sequence ID" value="QEC57025.1"/>
    <property type="molecule type" value="Genomic_DNA"/>
</dbReference>
<evidence type="ECO:0000313" key="3">
    <source>
        <dbReference type="EMBL" id="QEC57025.1"/>
    </source>
</evidence>
<keyword evidence="4" id="KW-1185">Reference proteome</keyword>